<evidence type="ECO:0000313" key="2">
    <source>
        <dbReference type="EMBL" id="KAH7274419.1"/>
    </source>
</evidence>
<accession>A0A9P9RD42</accession>
<protein>
    <submittedName>
        <fullName evidence="2">Uncharacterized protein</fullName>
    </submittedName>
</protein>
<evidence type="ECO:0000313" key="3">
    <source>
        <dbReference type="Proteomes" id="UP000736672"/>
    </source>
</evidence>
<dbReference type="Proteomes" id="UP000736672">
    <property type="component" value="Unassembled WGS sequence"/>
</dbReference>
<gene>
    <name evidence="2" type="ORF">B0J15DRAFT_459464</name>
</gene>
<proteinExistence type="predicted"/>
<dbReference type="AlphaFoldDB" id="A0A9P9RD42"/>
<keyword evidence="3" id="KW-1185">Reference proteome</keyword>
<feature type="compositionally biased region" description="Polar residues" evidence="1">
    <location>
        <begin position="297"/>
        <end position="307"/>
    </location>
</feature>
<name>A0A9P9RD42_FUSSL</name>
<feature type="region of interest" description="Disordered" evidence="1">
    <location>
        <begin position="323"/>
        <end position="364"/>
    </location>
</feature>
<reference evidence="2" key="1">
    <citation type="journal article" date="2021" name="Nat. Commun.">
        <title>Genetic determinants of endophytism in the Arabidopsis root mycobiome.</title>
        <authorList>
            <person name="Mesny F."/>
            <person name="Miyauchi S."/>
            <person name="Thiergart T."/>
            <person name="Pickel B."/>
            <person name="Atanasova L."/>
            <person name="Karlsson M."/>
            <person name="Huettel B."/>
            <person name="Barry K.W."/>
            <person name="Haridas S."/>
            <person name="Chen C."/>
            <person name="Bauer D."/>
            <person name="Andreopoulos W."/>
            <person name="Pangilinan J."/>
            <person name="LaButti K."/>
            <person name="Riley R."/>
            <person name="Lipzen A."/>
            <person name="Clum A."/>
            <person name="Drula E."/>
            <person name="Henrissat B."/>
            <person name="Kohler A."/>
            <person name="Grigoriev I.V."/>
            <person name="Martin F.M."/>
            <person name="Hacquard S."/>
        </authorList>
    </citation>
    <scope>NUCLEOTIDE SEQUENCE</scope>
    <source>
        <strain evidence="2">FSSC 5 MPI-SDFR-AT-0091</strain>
    </source>
</reference>
<feature type="region of interest" description="Disordered" evidence="1">
    <location>
        <begin position="262"/>
        <end position="307"/>
    </location>
</feature>
<feature type="region of interest" description="Disordered" evidence="1">
    <location>
        <begin position="1"/>
        <end position="27"/>
    </location>
</feature>
<evidence type="ECO:0000256" key="1">
    <source>
        <dbReference type="SAM" id="MobiDB-lite"/>
    </source>
</evidence>
<dbReference type="EMBL" id="JAGTJS010000002">
    <property type="protein sequence ID" value="KAH7274419.1"/>
    <property type="molecule type" value="Genomic_DNA"/>
</dbReference>
<sequence>MTGQGPPMRLVSWTPPVASQGDQRHQRNDTRLVDLANKDSACRADIEVPGPRSVPWPRAKEEALKHLGRMGRVPGRRGVAAWTGLAGTGECGRGIWDPRSWTGLDPPEVVRSPVEMVQPPDRGLRDAPVAERRGRVVASAALTGVVLLVEHLLWPSSNGRGRTLFHAARLAGLSRVDRISGTSTLPPRLFPVSQIPACCSSQVVVSNHRVATASYVSRTAGGCAFYLWFAGTIDSPKAVCTSRISWNVEYVPRNWGLAEENERHHPLPKRRRPSRDGGENGSSGKRDGESYVPLLTPSPTKNPSSTNEMELVDDRLMFQWPSLNTTSKRPEHSATVSRNKEPDHPMAGTSAPGLAWPVRPFLHS</sequence>
<feature type="compositionally biased region" description="Basic and acidic residues" evidence="1">
    <location>
        <begin position="274"/>
        <end position="289"/>
    </location>
</feature>
<comment type="caution">
    <text evidence="2">The sequence shown here is derived from an EMBL/GenBank/DDBJ whole genome shotgun (WGS) entry which is preliminary data.</text>
</comment>
<organism evidence="2 3">
    <name type="scientific">Fusarium solani</name>
    <name type="common">Filamentous fungus</name>
    <dbReference type="NCBI Taxonomy" id="169388"/>
    <lineage>
        <taxon>Eukaryota</taxon>
        <taxon>Fungi</taxon>
        <taxon>Dikarya</taxon>
        <taxon>Ascomycota</taxon>
        <taxon>Pezizomycotina</taxon>
        <taxon>Sordariomycetes</taxon>
        <taxon>Hypocreomycetidae</taxon>
        <taxon>Hypocreales</taxon>
        <taxon>Nectriaceae</taxon>
        <taxon>Fusarium</taxon>
        <taxon>Fusarium solani species complex</taxon>
    </lineage>
</organism>
<feature type="compositionally biased region" description="Basic and acidic residues" evidence="1">
    <location>
        <begin position="328"/>
        <end position="344"/>
    </location>
</feature>